<comment type="caution">
    <text evidence="3">The sequence shown here is derived from an EMBL/GenBank/DDBJ whole genome shotgun (WGS) entry which is preliminary data.</text>
</comment>
<evidence type="ECO:0000313" key="3">
    <source>
        <dbReference type="EMBL" id="KAF9414006.1"/>
    </source>
</evidence>
<keyword evidence="4" id="KW-1185">Reference proteome</keyword>
<dbReference type="PROSITE" id="PS50159">
    <property type="entry name" value="RIBOSOMAL_S13_2"/>
    <property type="match status" value="1"/>
</dbReference>
<organism evidence="3 4">
    <name type="scientific">Spodoptera exigua</name>
    <name type="common">Beet armyworm</name>
    <name type="synonym">Noctua fulgens</name>
    <dbReference type="NCBI Taxonomy" id="7107"/>
    <lineage>
        <taxon>Eukaryota</taxon>
        <taxon>Metazoa</taxon>
        <taxon>Ecdysozoa</taxon>
        <taxon>Arthropoda</taxon>
        <taxon>Hexapoda</taxon>
        <taxon>Insecta</taxon>
        <taxon>Pterygota</taxon>
        <taxon>Neoptera</taxon>
        <taxon>Endopterygota</taxon>
        <taxon>Lepidoptera</taxon>
        <taxon>Glossata</taxon>
        <taxon>Ditrysia</taxon>
        <taxon>Noctuoidea</taxon>
        <taxon>Noctuidae</taxon>
        <taxon>Amphipyrinae</taxon>
        <taxon>Spodoptera</taxon>
    </lineage>
</organism>
<feature type="compositionally biased region" description="Low complexity" evidence="1">
    <location>
        <begin position="49"/>
        <end position="66"/>
    </location>
</feature>
<dbReference type="Proteomes" id="UP000648187">
    <property type="component" value="Unassembled WGS sequence"/>
</dbReference>
<dbReference type="PANTHER" id="PTHR47272">
    <property type="entry name" value="DDE_TNP_1_7 DOMAIN-CONTAINING PROTEIN"/>
    <property type="match status" value="1"/>
</dbReference>
<name>A0A835GBT9_SPOEX</name>
<reference evidence="3" key="1">
    <citation type="submission" date="2020-08" db="EMBL/GenBank/DDBJ databases">
        <title>Spodoptera exigua strain:BAW_Kor-Di-RS1 Genome sequencing and assembly.</title>
        <authorList>
            <person name="Kim J."/>
            <person name="Nam H.Y."/>
            <person name="Kwon M."/>
            <person name="Choi J.H."/>
            <person name="Cho S.R."/>
            <person name="Kim G.-H."/>
        </authorList>
    </citation>
    <scope>NUCLEOTIDE SEQUENCE</scope>
    <source>
        <strain evidence="3">BAW_Kor-Di-RS1</strain>
        <tissue evidence="3">Whole-body</tissue>
    </source>
</reference>
<dbReference type="EMBL" id="JACKWZ010000145">
    <property type="protein sequence ID" value="KAF9414006.1"/>
    <property type="molecule type" value="Genomic_DNA"/>
</dbReference>
<sequence>ATHVKLIPFWDLSENQISDILNQSDFEDVSDDETYFVNRDLENHHSSSSDEGSNSDTEVVTTGVRSRGVRTRGGVRIRGIRGRRGVRTRGGSTSCLREIIQEGEWNREPSYLPSDVNSDNIFDYFEQYVDDDIIEHIVTKSNQTAIERTGRSLNFTKEECKIYFGITMMMACIPFSQIRLYWNRQYALPIISQAMTRDRYFLLRNSIKVVFDNDITAEMKRDDKLWKVRPIFDRVLQGCRKQLKEHKMSIDEMIIPFTGACPIRQFCPGKPNPTGIKAFVLANPNGIVCDIIIYQGKDTVIAENGSQFHLGEKIVLKLTESLVPGHILYFDRYFTTVRLANELDTRGFKCVGTLMKNRVPVELIDDNVYKNVSFDDDGIPETETNVVVRRPPIVPLPSKAKRKHGIDHLPDMSSVQHRCRNQGCTKKTSVKCIGCNLSLCLTAKRNCFKIFHERD</sequence>
<feature type="domain" description="PiggyBac transposable element-derived protein" evidence="2">
    <location>
        <begin position="123"/>
        <end position="363"/>
    </location>
</feature>
<accession>A0A835GBT9</accession>
<evidence type="ECO:0000259" key="2">
    <source>
        <dbReference type="Pfam" id="PF13843"/>
    </source>
</evidence>
<evidence type="ECO:0000256" key="1">
    <source>
        <dbReference type="SAM" id="MobiDB-lite"/>
    </source>
</evidence>
<feature type="region of interest" description="Disordered" evidence="1">
    <location>
        <begin position="43"/>
        <end position="68"/>
    </location>
</feature>
<evidence type="ECO:0000313" key="4">
    <source>
        <dbReference type="Proteomes" id="UP000648187"/>
    </source>
</evidence>
<protein>
    <recommendedName>
        <fullName evidence="2">PiggyBac transposable element-derived protein domain-containing protein</fullName>
    </recommendedName>
</protein>
<feature type="non-terminal residue" evidence="3">
    <location>
        <position position="455"/>
    </location>
</feature>
<dbReference type="Pfam" id="PF13843">
    <property type="entry name" value="DDE_Tnp_1_7"/>
    <property type="match status" value="1"/>
</dbReference>
<dbReference type="InterPro" id="IPR029526">
    <property type="entry name" value="PGBD"/>
</dbReference>
<dbReference type="AlphaFoldDB" id="A0A835GBT9"/>
<gene>
    <name evidence="3" type="ORF">HW555_007959</name>
</gene>
<proteinExistence type="predicted"/>
<dbReference type="PANTHER" id="PTHR47272:SF2">
    <property type="entry name" value="PIGGYBAC TRANSPOSABLE ELEMENT-DERIVED PROTEIN 3-LIKE"/>
    <property type="match status" value="1"/>
</dbReference>